<feature type="domain" description="AAA+ ATPase" evidence="5">
    <location>
        <begin position="114"/>
        <end position="248"/>
    </location>
</feature>
<dbReference type="Proteomes" id="UP000800235">
    <property type="component" value="Unassembled WGS sequence"/>
</dbReference>
<feature type="region of interest" description="Disordered" evidence="4">
    <location>
        <begin position="711"/>
        <end position="741"/>
    </location>
</feature>
<dbReference type="CDD" id="cd00009">
    <property type="entry name" value="AAA"/>
    <property type="match status" value="1"/>
</dbReference>
<dbReference type="InterPro" id="IPR027417">
    <property type="entry name" value="P-loop_NTPase"/>
</dbReference>
<dbReference type="GO" id="GO:0005739">
    <property type="term" value="C:mitochondrion"/>
    <property type="evidence" value="ECO:0007669"/>
    <property type="project" value="TreeGrafter"/>
</dbReference>
<reference evidence="6" key="1">
    <citation type="journal article" date="2020" name="Stud. Mycol.">
        <title>101 Dothideomycetes genomes: a test case for predicting lifestyles and emergence of pathogens.</title>
        <authorList>
            <person name="Haridas S."/>
            <person name="Albert R."/>
            <person name="Binder M."/>
            <person name="Bloem J."/>
            <person name="Labutti K."/>
            <person name="Salamov A."/>
            <person name="Andreopoulos B."/>
            <person name="Baker S."/>
            <person name="Barry K."/>
            <person name="Bills G."/>
            <person name="Bluhm B."/>
            <person name="Cannon C."/>
            <person name="Castanera R."/>
            <person name="Culley D."/>
            <person name="Daum C."/>
            <person name="Ezra D."/>
            <person name="Gonzalez J."/>
            <person name="Henrissat B."/>
            <person name="Kuo A."/>
            <person name="Liang C."/>
            <person name="Lipzen A."/>
            <person name="Lutzoni F."/>
            <person name="Magnuson J."/>
            <person name="Mondo S."/>
            <person name="Nolan M."/>
            <person name="Ohm R."/>
            <person name="Pangilinan J."/>
            <person name="Park H.-J."/>
            <person name="Ramirez L."/>
            <person name="Alfaro M."/>
            <person name="Sun H."/>
            <person name="Tritt A."/>
            <person name="Yoshinaga Y."/>
            <person name="Zwiers L.-H."/>
            <person name="Turgeon B."/>
            <person name="Goodwin S."/>
            <person name="Spatafora J."/>
            <person name="Crous P."/>
            <person name="Grigoriev I."/>
        </authorList>
    </citation>
    <scope>NUCLEOTIDE SEQUENCE</scope>
    <source>
        <strain evidence="6">CBS 130266</strain>
    </source>
</reference>
<dbReference type="EMBL" id="MU007029">
    <property type="protein sequence ID" value="KAF2431916.1"/>
    <property type="molecule type" value="Genomic_DNA"/>
</dbReference>
<keyword evidence="3" id="KW-0067">ATP-binding</keyword>
<feature type="compositionally biased region" description="Basic and acidic residues" evidence="4">
    <location>
        <begin position="719"/>
        <end position="741"/>
    </location>
</feature>
<dbReference type="SMART" id="SM00382">
    <property type="entry name" value="AAA"/>
    <property type="match status" value="1"/>
</dbReference>
<gene>
    <name evidence="6" type="ORF">EJ08DRAFT_169104</name>
</gene>
<dbReference type="AlphaFoldDB" id="A0A9P4TZZ3"/>
<dbReference type="InterPro" id="IPR005654">
    <property type="entry name" value="ATPase_AFG1-like"/>
</dbReference>
<dbReference type="SUPFAM" id="SSF52540">
    <property type="entry name" value="P-loop containing nucleoside triphosphate hydrolases"/>
    <property type="match status" value="1"/>
</dbReference>
<dbReference type="Gene3D" id="3.40.50.300">
    <property type="entry name" value="P-loop containing nucleotide triphosphate hydrolases"/>
    <property type="match status" value="1"/>
</dbReference>
<evidence type="ECO:0000256" key="3">
    <source>
        <dbReference type="ARBA" id="ARBA00022840"/>
    </source>
</evidence>
<dbReference type="PANTHER" id="PTHR12169">
    <property type="entry name" value="ATPASE N2B"/>
    <property type="match status" value="1"/>
</dbReference>
<proteinExistence type="inferred from homology"/>
<dbReference type="GO" id="GO:0005524">
    <property type="term" value="F:ATP binding"/>
    <property type="evidence" value="ECO:0007669"/>
    <property type="project" value="UniProtKB-KW"/>
</dbReference>
<evidence type="ECO:0000259" key="5">
    <source>
        <dbReference type="SMART" id="SM00382"/>
    </source>
</evidence>
<keyword evidence="7" id="KW-1185">Reference proteome</keyword>
<dbReference type="NCBIfam" id="NF040713">
    <property type="entry name" value="ZapE"/>
    <property type="match status" value="1"/>
</dbReference>
<dbReference type="GO" id="GO:0016887">
    <property type="term" value="F:ATP hydrolysis activity"/>
    <property type="evidence" value="ECO:0007669"/>
    <property type="project" value="InterPro"/>
</dbReference>
<evidence type="ECO:0000313" key="7">
    <source>
        <dbReference type="Proteomes" id="UP000800235"/>
    </source>
</evidence>
<organism evidence="6 7">
    <name type="scientific">Tothia fuscella</name>
    <dbReference type="NCBI Taxonomy" id="1048955"/>
    <lineage>
        <taxon>Eukaryota</taxon>
        <taxon>Fungi</taxon>
        <taxon>Dikarya</taxon>
        <taxon>Ascomycota</taxon>
        <taxon>Pezizomycotina</taxon>
        <taxon>Dothideomycetes</taxon>
        <taxon>Pleosporomycetidae</taxon>
        <taxon>Venturiales</taxon>
        <taxon>Cylindrosympodiaceae</taxon>
        <taxon>Tothia</taxon>
    </lineage>
</organism>
<evidence type="ECO:0000313" key="6">
    <source>
        <dbReference type="EMBL" id="KAF2431916.1"/>
    </source>
</evidence>
<accession>A0A9P4TZZ3</accession>
<comment type="similarity">
    <text evidence="1">Belongs to the AFG1 ATPase family.</text>
</comment>
<comment type="caution">
    <text evidence="6">The sequence shown here is derived from an EMBL/GenBank/DDBJ whole genome shotgun (WGS) entry which is preliminary data.</text>
</comment>
<protein>
    <recommendedName>
        <fullName evidence="5">AAA+ ATPase domain-containing protein</fullName>
    </recommendedName>
</protein>
<sequence length="741" mass="82415">MTNAALTITNPLVLYRALVATNRISPDPSQLRLALHLQKLYERLKDYEPAVAYKKRLSQVGRILKDEKGGDSEVTKSIGLRGIWTSLLEQKAKRDSLALTRVLNSHDAALQLDSPKGLMLHGEVGTGKSMLIDLFADCLPTTKKRRWHFNTFMLETFARLEQLRRSQSSGGSLSSDEYSLLWLARDLIKTSPILFLDEFQLPDRTSSKIMSNLMTGFFQLGGVLIATSNRMPDELAKAAGMQFVQPSNRMDSLGWRLGLRGSRSKSKGGMFAGEGEFGQFLELLKARCDVWEIDGGRDYRRSEAEKKAEVEKDFSQAENIAIPGMMSNFGTGSHSAPPAAPTGKAALELPTNYFVQETASSSSLPKDFSDAQLTATGNTFISSNDIPWQPSSLTVYGRTVYIPRSHNNVASFTFTEICATHLGPADYISLSSTYHTIIITDIPILTSLLKNEARRFITLLDALYEARCKLLIFAAAGPDDIFFPETRRKRVVGEGEEEETPDQDATYSETFSDIHQDLTAPFRPNISSYTNGSDPDYTHARLQGLLAEDALEDDPPNRVRRTTGLTDEEIRDVRSTPNFVQTVAFIGEDEKFAYKRAASRLWEMCSRKWWDRTEEGWWRPLPVGLRSWEKTSSSSSTLTLLEENSKGLDLARDHVPVGAGEGMGGERGVNEKDDEVLFRHGASPFRNAKEAPPKFDWTHIWGTGVPWGKRAGAWGKGVEGLKDRKKGSGDGKGDGQGENRE</sequence>
<dbReference type="InterPro" id="IPR003593">
    <property type="entry name" value="AAA+_ATPase"/>
</dbReference>
<evidence type="ECO:0000256" key="2">
    <source>
        <dbReference type="ARBA" id="ARBA00022741"/>
    </source>
</evidence>
<dbReference type="PANTHER" id="PTHR12169:SF2">
    <property type="entry name" value="AFG1P"/>
    <property type="match status" value="1"/>
</dbReference>
<dbReference type="OrthoDB" id="548867at2759"/>
<name>A0A9P4TZZ3_9PEZI</name>
<evidence type="ECO:0000256" key="1">
    <source>
        <dbReference type="ARBA" id="ARBA00010322"/>
    </source>
</evidence>
<dbReference type="Pfam" id="PF03969">
    <property type="entry name" value="AFG1_ATPase"/>
    <property type="match status" value="2"/>
</dbReference>
<evidence type="ECO:0000256" key="4">
    <source>
        <dbReference type="SAM" id="MobiDB-lite"/>
    </source>
</evidence>
<keyword evidence="2" id="KW-0547">Nucleotide-binding</keyword>